<dbReference type="Proteomes" id="UP000033047">
    <property type="component" value="Unassembled WGS sequence"/>
</dbReference>
<dbReference type="PROSITE" id="PS51257">
    <property type="entry name" value="PROKAR_LIPOPROTEIN"/>
    <property type="match status" value="1"/>
</dbReference>
<protein>
    <recommendedName>
        <fullName evidence="4">SusD/RagB family nutrient-binding outer membrane lipoprotein</fullName>
    </recommendedName>
</protein>
<dbReference type="RefSeq" id="WP_046145468.1">
    <property type="nucleotide sequence ID" value="NZ_KQ033912.1"/>
</dbReference>
<feature type="chain" id="PRO_5002489619" description="SusD/RagB family nutrient-binding outer membrane lipoprotein" evidence="1">
    <location>
        <begin position="22"/>
        <end position="535"/>
    </location>
</feature>
<gene>
    <name evidence="2" type="ORF">HMPREF1535_01031</name>
</gene>
<evidence type="ECO:0000256" key="1">
    <source>
        <dbReference type="SAM" id="SignalP"/>
    </source>
</evidence>
<evidence type="ECO:0008006" key="4">
    <source>
        <dbReference type="Google" id="ProtNLM"/>
    </source>
</evidence>
<feature type="signal peptide" evidence="1">
    <location>
        <begin position="1"/>
        <end position="21"/>
    </location>
</feature>
<dbReference type="InterPro" id="IPR011990">
    <property type="entry name" value="TPR-like_helical_dom_sf"/>
</dbReference>
<dbReference type="PATRIC" id="fig|927665.4.peg.1054"/>
<dbReference type="AlphaFoldDB" id="A0A0F5JKW2"/>
<dbReference type="Gene3D" id="1.25.40.390">
    <property type="match status" value="1"/>
</dbReference>
<comment type="caution">
    <text evidence="2">The sequence shown here is derived from an EMBL/GenBank/DDBJ whole genome shotgun (WGS) entry which is preliminary data.</text>
</comment>
<evidence type="ECO:0000313" key="2">
    <source>
        <dbReference type="EMBL" id="KKB58210.1"/>
    </source>
</evidence>
<dbReference type="Pfam" id="PF12771">
    <property type="entry name" value="SusD-like_2"/>
    <property type="match status" value="1"/>
</dbReference>
<dbReference type="STRING" id="927665.HMPREF1535_01031"/>
<dbReference type="InterPro" id="IPR041662">
    <property type="entry name" value="SusD-like_2"/>
</dbReference>
<reference evidence="2 3" key="1">
    <citation type="submission" date="2013-04" db="EMBL/GenBank/DDBJ databases">
        <title>The Genome Sequence of Parabacteroides goldsteinii DSM 19448.</title>
        <authorList>
            <consortium name="The Broad Institute Genomics Platform"/>
            <person name="Earl A."/>
            <person name="Ward D."/>
            <person name="Feldgarden M."/>
            <person name="Gevers D."/>
            <person name="Martens E."/>
            <person name="Sakamoto M."/>
            <person name="Benno Y."/>
            <person name="Song Y."/>
            <person name="Liu C."/>
            <person name="Lee J."/>
            <person name="Bolanos M."/>
            <person name="Vaisanen M.L."/>
            <person name="Finegold S.M."/>
            <person name="Walker B."/>
            <person name="Young S."/>
            <person name="Zeng Q."/>
            <person name="Gargeya S."/>
            <person name="Fitzgerald M."/>
            <person name="Haas B."/>
            <person name="Abouelleil A."/>
            <person name="Allen A.W."/>
            <person name="Alvarado L."/>
            <person name="Arachchi H.M."/>
            <person name="Berlin A.M."/>
            <person name="Chapman S.B."/>
            <person name="Gainer-Dewar J."/>
            <person name="Goldberg J."/>
            <person name="Griggs A."/>
            <person name="Gujja S."/>
            <person name="Hansen M."/>
            <person name="Howarth C."/>
            <person name="Imamovic A."/>
            <person name="Ireland A."/>
            <person name="Larimer J."/>
            <person name="McCowan C."/>
            <person name="Murphy C."/>
            <person name="Pearson M."/>
            <person name="Poon T.W."/>
            <person name="Priest M."/>
            <person name="Roberts A."/>
            <person name="Saif S."/>
            <person name="Shea T."/>
            <person name="Sisk P."/>
            <person name="Sykes S."/>
            <person name="Wortman J."/>
            <person name="Nusbaum C."/>
            <person name="Birren B."/>
        </authorList>
    </citation>
    <scope>NUCLEOTIDE SEQUENCE [LARGE SCALE GENOMIC DNA]</scope>
    <source>
        <strain evidence="2 3">DSM 19448</strain>
    </source>
</reference>
<accession>A0A0F5JKW2</accession>
<sequence length="535" mass="60660">MKKIYALALGCAALLATSSCSDDKFTDQYQDPSKTQTVSCPALMVGVWQASNTWMNPVYYRYYVSSTTSGLFSGVIGHTNSKDRFAGAGQGYFNERWRNFYNTVTQYRVLETEFNNLPEEEKEDYRIFFLLGRTVMEEQLYEVCSSWGGVPFSEAGTLWATGDVEASKPKYDSDIDLYRMILSDLDEVNTYLNGRSLTANASTYLNAEDYVNNGDITLWRKYVNSLRLRVATHLASNGDLVSEARAAIKTMLENPGTYPMVDLNSDNITVPQTDDDQFDFDRDLQNAIENSTYNRMSGPMQRALNANTNNPDPRLKVLYDSNWNNEYIGLDPSETLTEQETNMSISTHGTAKYYAALDTSTFTRNPGFPGLWMTAAEVAFMKAEAYANNWATGNAKSEYINGIKLSTEFYFDLNSTGTYRDPLTPPSAAEVEAYAETQWDASNPQKSILTQRWIHHGAIQEYEAWNVVRRTGYPEIYFKRDPQSVATPLPLDRIQYPADEKDYNSANLNAHLGGKEDSWYAPLNWMKSNWYTTVE</sequence>
<evidence type="ECO:0000313" key="3">
    <source>
        <dbReference type="Proteomes" id="UP000033047"/>
    </source>
</evidence>
<name>A0A0F5JKW2_9BACT</name>
<keyword evidence="1" id="KW-0732">Signal</keyword>
<dbReference type="SUPFAM" id="SSF48452">
    <property type="entry name" value="TPR-like"/>
    <property type="match status" value="1"/>
</dbReference>
<dbReference type="EMBL" id="AQHV01000006">
    <property type="protein sequence ID" value="KKB58210.1"/>
    <property type="molecule type" value="Genomic_DNA"/>
</dbReference>
<dbReference type="HOGENOM" id="CLU_025928_1_0_10"/>
<proteinExistence type="predicted"/>
<organism evidence="2 3">
    <name type="scientific">Parabacteroides goldsteinii DSM 19448 = WAL 12034</name>
    <dbReference type="NCBI Taxonomy" id="927665"/>
    <lineage>
        <taxon>Bacteria</taxon>
        <taxon>Pseudomonadati</taxon>
        <taxon>Bacteroidota</taxon>
        <taxon>Bacteroidia</taxon>
        <taxon>Bacteroidales</taxon>
        <taxon>Tannerellaceae</taxon>
        <taxon>Parabacteroides</taxon>
    </lineage>
</organism>